<dbReference type="Proteomes" id="UP000257109">
    <property type="component" value="Unassembled WGS sequence"/>
</dbReference>
<organism evidence="1 2">
    <name type="scientific">Mucuna pruriens</name>
    <name type="common">Velvet bean</name>
    <name type="synonym">Dolichos pruriens</name>
    <dbReference type="NCBI Taxonomy" id="157652"/>
    <lineage>
        <taxon>Eukaryota</taxon>
        <taxon>Viridiplantae</taxon>
        <taxon>Streptophyta</taxon>
        <taxon>Embryophyta</taxon>
        <taxon>Tracheophyta</taxon>
        <taxon>Spermatophyta</taxon>
        <taxon>Magnoliopsida</taxon>
        <taxon>eudicotyledons</taxon>
        <taxon>Gunneridae</taxon>
        <taxon>Pentapetalae</taxon>
        <taxon>rosids</taxon>
        <taxon>fabids</taxon>
        <taxon>Fabales</taxon>
        <taxon>Fabaceae</taxon>
        <taxon>Papilionoideae</taxon>
        <taxon>50 kb inversion clade</taxon>
        <taxon>NPAAA clade</taxon>
        <taxon>indigoferoid/millettioid clade</taxon>
        <taxon>Phaseoleae</taxon>
        <taxon>Mucuna</taxon>
    </lineage>
</organism>
<proteinExistence type="predicted"/>
<evidence type="ECO:0000313" key="1">
    <source>
        <dbReference type="EMBL" id="RDX65221.1"/>
    </source>
</evidence>
<evidence type="ECO:0000313" key="2">
    <source>
        <dbReference type="Proteomes" id="UP000257109"/>
    </source>
</evidence>
<gene>
    <name evidence="1" type="ORF">CR513_56132</name>
</gene>
<reference evidence="1" key="1">
    <citation type="submission" date="2018-05" db="EMBL/GenBank/DDBJ databases">
        <title>Draft genome of Mucuna pruriens seed.</title>
        <authorList>
            <person name="Nnadi N.E."/>
            <person name="Vos R."/>
            <person name="Hasami M.H."/>
            <person name="Devisetty U.K."/>
            <person name="Aguiy J.C."/>
        </authorList>
    </citation>
    <scope>NUCLEOTIDE SEQUENCE [LARGE SCALE GENOMIC DNA]</scope>
    <source>
        <strain evidence="1">JCA_2017</strain>
    </source>
</reference>
<comment type="caution">
    <text evidence="1">The sequence shown here is derived from an EMBL/GenBank/DDBJ whole genome shotgun (WGS) entry which is preliminary data.</text>
</comment>
<name>A0A371EGQ7_MUCPR</name>
<sequence>MVLENLNNDIQEVEDDSTEAQKVINKHANFLITNVKLQESVEEYITNVMIIDKVLRTLTPIFNHIVVSIEE</sequence>
<keyword evidence="2" id="KW-1185">Reference proteome</keyword>
<dbReference type="AlphaFoldDB" id="A0A371EGQ7"/>
<feature type="non-terminal residue" evidence="1">
    <location>
        <position position="1"/>
    </location>
</feature>
<dbReference type="EMBL" id="QJKJ01014013">
    <property type="protein sequence ID" value="RDX65221.1"/>
    <property type="molecule type" value="Genomic_DNA"/>
</dbReference>
<accession>A0A371EGQ7</accession>
<protein>
    <submittedName>
        <fullName evidence="1">Uncharacterized protein</fullName>
    </submittedName>
</protein>